<feature type="region of interest" description="Disordered" evidence="1">
    <location>
        <begin position="31"/>
        <end position="111"/>
    </location>
</feature>
<feature type="compositionally biased region" description="Polar residues" evidence="1">
    <location>
        <begin position="59"/>
        <end position="85"/>
    </location>
</feature>
<sequence>MNKPFIQMPSNSSEVPTNFVHTNQIVHSFTKRNLPVSSSKTQKTTSENSCRNDNGDFYKSSNETTASGTYPTTNNRSNVILSTIKKQMKRGNDNKEGTLPLEQKDTPESEKRNKALLKSLKNTNTNLKPDPIEHNEDVSSSLENNTFSYPDFLPSPYNTLDLQKLSKLHNWRSGLAKPLDQPFDQLVSRLVRMEKLQRLTILQEKTKETVAPAVAVNNSFDYSKNAHQLKEPRSSDFSSSQKAFHGDLHNLGGCVHEPHLPKCTSQRYHNNQTSGGLSPAHSTTKHPRASGNTSKYRKAPVTADSTNAELGEQGKKNAEVPLMDKMERVMGRMEIEEGDEFTDEINDKKEVSKGPEQQEEEEKDAARRLHLIPHLFSDMDIFIDLEWGNMFRLGLDPLLQTSTDQMTPLCPQHHSRE</sequence>
<protein>
    <submittedName>
        <fullName evidence="2">Uncharacterized protein</fullName>
    </submittedName>
</protein>
<feature type="compositionally biased region" description="Polar residues" evidence="1">
    <location>
        <begin position="265"/>
        <end position="282"/>
    </location>
</feature>
<gene>
    <name evidence="2" type="ORF">JD844_016750</name>
</gene>
<proteinExistence type="predicted"/>
<organism evidence="2 3">
    <name type="scientific">Phrynosoma platyrhinos</name>
    <name type="common">Desert horned lizard</name>
    <dbReference type="NCBI Taxonomy" id="52577"/>
    <lineage>
        <taxon>Eukaryota</taxon>
        <taxon>Metazoa</taxon>
        <taxon>Chordata</taxon>
        <taxon>Craniata</taxon>
        <taxon>Vertebrata</taxon>
        <taxon>Euteleostomi</taxon>
        <taxon>Lepidosauria</taxon>
        <taxon>Squamata</taxon>
        <taxon>Bifurcata</taxon>
        <taxon>Unidentata</taxon>
        <taxon>Episquamata</taxon>
        <taxon>Toxicofera</taxon>
        <taxon>Iguania</taxon>
        <taxon>Phrynosomatidae</taxon>
        <taxon>Phrynosomatinae</taxon>
        <taxon>Phrynosoma</taxon>
    </lineage>
</organism>
<feature type="compositionally biased region" description="Basic and acidic residues" evidence="1">
    <location>
        <begin position="90"/>
        <end position="111"/>
    </location>
</feature>
<accession>A0ABQ7SKS9</accession>
<reference evidence="2 3" key="1">
    <citation type="journal article" date="2022" name="Gigascience">
        <title>A chromosome-level genome assembly and annotation of the desert horned lizard, Phrynosoma platyrhinos, provides insight into chromosomal rearrangements among reptiles.</title>
        <authorList>
            <person name="Koochekian N."/>
            <person name="Ascanio A."/>
            <person name="Farleigh K."/>
            <person name="Card D.C."/>
            <person name="Schield D.R."/>
            <person name="Castoe T.A."/>
            <person name="Jezkova T."/>
        </authorList>
    </citation>
    <scope>NUCLEOTIDE SEQUENCE [LARGE SCALE GENOMIC DNA]</scope>
    <source>
        <strain evidence="2">NK-2021</strain>
    </source>
</reference>
<dbReference type="Proteomes" id="UP000826234">
    <property type="component" value="Unassembled WGS sequence"/>
</dbReference>
<dbReference type="PANTHER" id="PTHR22145:SF4">
    <property type="entry name" value="PROTEIN FAM217A"/>
    <property type="match status" value="1"/>
</dbReference>
<dbReference type="PANTHER" id="PTHR22145">
    <property type="entry name" value="SI:CH211-266K22.6"/>
    <property type="match status" value="1"/>
</dbReference>
<name>A0ABQ7SKS9_PHRPL</name>
<evidence type="ECO:0000313" key="3">
    <source>
        <dbReference type="Proteomes" id="UP000826234"/>
    </source>
</evidence>
<feature type="compositionally biased region" description="Polar residues" evidence="1">
    <location>
        <begin position="35"/>
        <end position="52"/>
    </location>
</feature>
<feature type="region of interest" description="Disordered" evidence="1">
    <location>
        <begin position="336"/>
        <end position="364"/>
    </location>
</feature>
<keyword evidence="3" id="KW-1185">Reference proteome</keyword>
<evidence type="ECO:0000313" key="2">
    <source>
        <dbReference type="EMBL" id="KAH0617950.1"/>
    </source>
</evidence>
<dbReference type="InterPro" id="IPR029266">
    <property type="entry name" value="FAM217"/>
</dbReference>
<dbReference type="EMBL" id="JAIPUX010005289">
    <property type="protein sequence ID" value="KAH0617950.1"/>
    <property type="molecule type" value="Genomic_DNA"/>
</dbReference>
<feature type="region of interest" description="Disordered" evidence="1">
    <location>
        <begin position="265"/>
        <end position="320"/>
    </location>
</feature>
<comment type="caution">
    <text evidence="2">The sequence shown here is derived from an EMBL/GenBank/DDBJ whole genome shotgun (WGS) entry which is preliminary data.</text>
</comment>
<evidence type="ECO:0000256" key="1">
    <source>
        <dbReference type="SAM" id="MobiDB-lite"/>
    </source>
</evidence>
<dbReference type="Pfam" id="PF15344">
    <property type="entry name" value="FAM217"/>
    <property type="match status" value="1"/>
</dbReference>